<dbReference type="EMBL" id="JBHSON010000045">
    <property type="protein sequence ID" value="MFC5749726.1"/>
    <property type="molecule type" value="Genomic_DNA"/>
</dbReference>
<evidence type="ECO:0000313" key="2">
    <source>
        <dbReference type="EMBL" id="MFC5749726.1"/>
    </source>
</evidence>
<evidence type="ECO:0000259" key="1">
    <source>
        <dbReference type="Pfam" id="PF00144"/>
    </source>
</evidence>
<dbReference type="SUPFAM" id="SSF56601">
    <property type="entry name" value="beta-lactamase/transpeptidase-like"/>
    <property type="match status" value="1"/>
</dbReference>
<dbReference type="PANTHER" id="PTHR46825:SF9">
    <property type="entry name" value="BETA-LACTAMASE-RELATED DOMAIN-CONTAINING PROTEIN"/>
    <property type="match status" value="1"/>
</dbReference>
<sequence length="436" mass="46353">MVDEPLNRRDFGRLLGLAGLGAAAGPALLAGCGTASGTATRAGAAAARTWKVTGTAGAGLGGFDTAVKKLMQDRGIPCGSLAVMRKGRLLHARGYTWSDDTSFTTQPTSLFRLASLSKAVTAAAVTRLVQDGRLSLSASVTSLLTLTPPPGQTLDPRLPQVTVRRLLQHLGGWDRDISGDPTYRDRQIAAQLGVPLPITRAHLVRHGAGLRLEHDPGSAFAYSNHGYLLLGEIVAKVSGMSYADYVQRNVFAPAGVTRARPGRSLKSGRAPGEVPYFSQETGRSVFDAAGTTVPGPYGTFNAENRIATGTWLASAVDYVRFTRIFDATTSVLTASSVAAVFAKPETGLNSGGSYYGFGWHVRDVAGGRNTWHSGSLPGTSTIVTRRYDGVTWALLFDQRDDPSAFTYTYDDFSAPLHKVANGIGTWPATDLWSRYL</sequence>
<dbReference type="InterPro" id="IPR050491">
    <property type="entry name" value="AmpC-like"/>
</dbReference>
<feature type="domain" description="Beta-lactamase-related" evidence="1">
    <location>
        <begin position="63"/>
        <end position="401"/>
    </location>
</feature>
<protein>
    <submittedName>
        <fullName evidence="2">Serine hydrolase domain-containing protein</fullName>
        <ecNumber evidence="2">3.-.-.-</ecNumber>
    </submittedName>
</protein>
<proteinExistence type="predicted"/>
<accession>A0ABW1A3H8</accession>
<dbReference type="EC" id="3.-.-.-" evidence="2"/>
<dbReference type="PROSITE" id="PS51318">
    <property type="entry name" value="TAT"/>
    <property type="match status" value="1"/>
</dbReference>
<keyword evidence="3" id="KW-1185">Reference proteome</keyword>
<comment type="caution">
    <text evidence="2">The sequence shown here is derived from an EMBL/GenBank/DDBJ whole genome shotgun (WGS) entry which is preliminary data.</text>
</comment>
<dbReference type="PANTHER" id="PTHR46825">
    <property type="entry name" value="D-ALANYL-D-ALANINE-CARBOXYPEPTIDASE/ENDOPEPTIDASE AMPH"/>
    <property type="match status" value="1"/>
</dbReference>
<keyword evidence="2" id="KW-0378">Hydrolase</keyword>
<dbReference type="GO" id="GO:0016787">
    <property type="term" value="F:hydrolase activity"/>
    <property type="evidence" value="ECO:0007669"/>
    <property type="project" value="UniProtKB-KW"/>
</dbReference>
<dbReference type="Gene3D" id="3.40.710.10">
    <property type="entry name" value="DD-peptidase/beta-lactamase superfamily"/>
    <property type="match status" value="1"/>
</dbReference>
<dbReference type="InterPro" id="IPR006311">
    <property type="entry name" value="TAT_signal"/>
</dbReference>
<dbReference type="InterPro" id="IPR001466">
    <property type="entry name" value="Beta-lactam-related"/>
</dbReference>
<organism evidence="2 3">
    <name type="scientific">Actinomadura rugatobispora</name>
    <dbReference type="NCBI Taxonomy" id="1994"/>
    <lineage>
        <taxon>Bacteria</taxon>
        <taxon>Bacillati</taxon>
        <taxon>Actinomycetota</taxon>
        <taxon>Actinomycetes</taxon>
        <taxon>Streptosporangiales</taxon>
        <taxon>Thermomonosporaceae</taxon>
        <taxon>Actinomadura</taxon>
    </lineage>
</organism>
<name>A0ABW1A3H8_9ACTN</name>
<reference evidence="3" key="1">
    <citation type="journal article" date="2019" name="Int. J. Syst. Evol. Microbiol.">
        <title>The Global Catalogue of Microorganisms (GCM) 10K type strain sequencing project: providing services to taxonomists for standard genome sequencing and annotation.</title>
        <authorList>
            <consortium name="The Broad Institute Genomics Platform"/>
            <consortium name="The Broad Institute Genome Sequencing Center for Infectious Disease"/>
            <person name="Wu L."/>
            <person name="Ma J."/>
        </authorList>
    </citation>
    <scope>NUCLEOTIDE SEQUENCE [LARGE SCALE GENOMIC DNA]</scope>
    <source>
        <strain evidence="3">KCTC 42087</strain>
    </source>
</reference>
<gene>
    <name evidence="2" type="ORF">ACFPZN_29225</name>
</gene>
<dbReference type="RefSeq" id="WP_378285453.1">
    <property type="nucleotide sequence ID" value="NZ_JBHSON010000045.1"/>
</dbReference>
<dbReference type="Proteomes" id="UP001596074">
    <property type="component" value="Unassembled WGS sequence"/>
</dbReference>
<dbReference type="InterPro" id="IPR012338">
    <property type="entry name" value="Beta-lactam/transpept-like"/>
</dbReference>
<dbReference type="Pfam" id="PF00144">
    <property type="entry name" value="Beta-lactamase"/>
    <property type="match status" value="1"/>
</dbReference>
<evidence type="ECO:0000313" key="3">
    <source>
        <dbReference type="Proteomes" id="UP001596074"/>
    </source>
</evidence>